<dbReference type="AlphaFoldDB" id="A0A495P714"/>
<gene>
    <name evidence="1" type="ORF">BC962_2684</name>
</gene>
<keyword evidence="2" id="KW-1185">Reference proteome</keyword>
<accession>A0A495P714</accession>
<comment type="caution">
    <text evidence="1">The sequence shown here is derived from an EMBL/GenBank/DDBJ whole genome shotgun (WGS) entry which is preliminary data.</text>
</comment>
<protein>
    <submittedName>
        <fullName evidence="1">Uncharacterized protein</fullName>
    </submittedName>
</protein>
<evidence type="ECO:0000313" key="1">
    <source>
        <dbReference type="EMBL" id="RKS45012.1"/>
    </source>
</evidence>
<organism evidence="1 2">
    <name type="scientific">Gillisia mitskevichiae</name>
    <dbReference type="NCBI Taxonomy" id="270921"/>
    <lineage>
        <taxon>Bacteria</taxon>
        <taxon>Pseudomonadati</taxon>
        <taxon>Bacteroidota</taxon>
        <taxon>Flavobacteriia</taxon>
        <taxon>Flavobacteriales</taxon>
        <taxon>Flavobacteriaceae</taxon>
        <taxon>Gillisia</taxon>
    </lineage>
</organism>
<name>A0A495P714_9FLAO</name>
<reference evidence="1 2" key="1">
    <citation type="submission" date="2018-10" db="EMBL/GenBank/DDBJ databases">
        <title>Genomic Encyclopedia of Archaeal and Bacterial Type Strains, Phase II (KMG-II): from individual species to whole genera.</title>
        <authorList>
            <person name="Goeker M."/>
        </authorList>
    </citation>
    <scope>NUCLEOTIDE SEQUENCE [LARGE SCALE GENOMIC DNA]</scope>
    <source>
        <strain evidence="1 2">DSM 19839</strain>
    </source>
</reference>
<dbReference type="Proteomes" id="UP000276282">
    <property type="component" value="Unassembled WGS sequence"/>
</dbReference>
<dbReference type="EMBL" id="RBLG01000004">
    <property type="protein sequence ID" value="RKS45012.1"/>
    <property type="molecule type" value="Genomic_DNA"/>
</dbReference>
<proteinExistence type="predicted"/>
<evidence type="ECO:0000313" key="2">
    <source>
        <dbReference type="Proteomes" id="UP000276282"/>
    </source>
</evidence>
<sequence length="40" mass="4886">MSLGVLMKSYIFLKAHCYNLIDIDMYYRIFGFKKILIIYF</sequence>